<gene>
    <name evidence="2" type="ORF">CcrPW_gp232</name>
</gene>
<reference evidence="3" key="1">
    <citation type="submission" date="2018-07" db="EMBL/GenBank/DDBJ databases">
        <title>Giant CbK-like Caulobacter bacteriophages have genetically divergent genomes.</title>
        <authorList>
            <person name="Wilson K.M."/>
            <person name="Ely B."/>
        </authorList>
    </citation>
    <scope>NUCLEOTIDE SEQUENCE [LARGE SCALE GENOMIC DNA]</scope>
</reference>
<dbReference type="Proteomes" id="UP000259026">
    <property type="component" value="Segment"/>
</dbReference>
<evidence type="ECO:0000313" key="2">
    <source>
        <dbReference type="EMBL" id="AXQ68771.1"/>
    </source>
</evidence>
<proteinExistence type="predicted"/>
<organism evidence="2 3">
    <name type="scientific">Caulobacter phage CcrPW</name>
    <dbReference type="NCBI Taxonomy" id="2283271"/>
    <lineage>
        <taxon>Viruses</taxon>
        <taxon>Duplodnaviria</taxon>
        <taxon>Heunggongvirae</taxon>
        <taxon>Uroviricota</taxon>
        <taxon>Caudoviricetes</taxon>
        <taxon>Jeanschmidtviridae</taxon>
        <taxon>Colossusvirus</taxon>
        <taxon>Colossusvirus PW</taxon>
    </lineage>
</organism>
<protein>
    <submittedName>
        <fullName evidence="2">Uncharacterized protein</fullName>
    </submittedName>
</protein>
<keyword evidence="3" id="KW-1185">Reference proteome</keyword>
<keyword evidence="1" id="KW-0812">Transmembrane</keyword>
<sequence length="37" mass="4116">MFPPEFLDRPWTFQRFVIILGGGIGGLIAALYVHGIL</sequence>
<accession>A0A385EA55</accession>
<feature type="transmembrane region" description="Helical" evidence="1">
    <location>
        <begin position="12"/>
        <end position="33"/>
    </location>
</feature>
<keyword evidence="1" id="KW-1133">Transmembrane helix</keyword>
<dbReference type="EMBL" id="MH588545">
    <property type="protein sequence ID" value="AXQ68771.1"/>
    <property type="molecule type" value="Genomic_DNA"/>
</dbReference>
<evidence type="ECO:0000313" key="3">
    <source>
        <dbReference type="Proteomes" id="UP000259026"/>
    </source>
</evidence>
<evidence type="ECO:0000256" key="1">
    <source>
        <dbReference type="SAM" id="Phobius"/>
    </source>
</evidence>
<name>A0A385EA55_9CAUD</name>
<keyword evidence="1" id="KW-0472">Membrane</keyword>
<reference evidence="2 3" key="2">
    <citation type="submission" date="2018-09" db="EMBL/GenBank/DDBJ databases">
        <title>Giant CbK-like Caulobacter bacteriophages have genetically divergent genomes.</title>
        <authorList>
            <person name="Wilson K."/>
            <person name="Ely B."/>
        </authorList>
    </citation>
    <scope>NUCLEOTIDE SEQUENCE [LARGE SCALE GENOMIC DNA]</scope>
</reference>